<dbReference type="InterPro" id="IPR017853">
    <property type="entry name" value="GH"/>
</dbReference>
<dbReference type="Pfam" id="PF18962">
    <property type="entry name" value="Por_Secre_tail"/>
    <property type="match status" value="1"/>
</dbReference>
<dbReference type="Proteomes" id="UP001500459">
    <property type="component" value="Unassembled WGS sequence"/>
</dbReference>
<comment type="caution">
    <text evidence="4">The sequence shown here is derived from an EMBL/GenBank/DDBJ whole genome shotgun (WGS) entry which is preliminary data.</text>
</comment>
<keyword evidence="5" id="KW-1185">Reference proteome</keyword>
<name>A0ABP6UPL0_9FLAO</name>
<gene>
    <name evidence="4" type="ORF">GCM10022393_33730</name>
</gene>
<dbReference type="SUPFAM" id="SSF51445">
    <property type="entry name" value="(Trans)glycosidases"/>
    <property type="match status" value="1"/>
</dbReference>
<feature type="domain" description="Ricin B lectin" evidence="2">
    <location>
        <begin position="444"/>
        <end position="574"/>
    </location>
</feature>
<dbReference type="InterPro" id="IPR026444">
    <property type="entry name" value="Secre_tail"/>
</dbReference>
<evidence type="ECO:0000313" key="5">
    <source>
        <dbReference type="Proteomes" id="UP001500459"/>
    </source>
</evidence>
<dbReference type="Pfam" id="PF00652">
    <property type="entry name" value="Ricin_B_lectin"/>
    <property type="match status" value="1"/>
</dbReference>
<evidence type="ECO:0008006" key="6">
    <source>
        <dbReference type="Google" id="ProtNLM"/>
    </source>
</evidence>
<reference evidence="5" key="1">
    <citation type="journal article" date="2019" name="Int. J. Syst. Evol. Microbiol.">
        <title>The Global Catalogue of Microorganisms (GCM) 10K type strain sequencing project: providing services to taxonomists for standard genome sequencing and annotation.</title>
        <authorList>
            <consortium name="The Broad Institute Genomics Platform"/>
            <consortium name="The Broad Institute Genome Sequencing Center for Infectious Disease"/>
            <person name="Wu L."/>
            <person name="Ma J."/>
        </authorList>
    </citation>
    <scope>NUCLEOTIDE SEQUENCE [LARGE SCALE GENOMIC DNA]</scope>
    <source>
        <strain evidence="5">JCM 17106</strain>
    </source>
</reference>
<evidence type="ECO:0000256" key="1">
    <source>
        <dbReference type="ARBA" id="ARBA00022729"/>
    </source>
</evidence>
<keyword evidence="1" id="KW-0732">Signal</keyword>
<proteinExistence type="predicted"/>
<organism evidence="4 5">
    <name type="scientific">Aquimarina addita</name>
    <dbReference type="NCBI Taxonomy" id="870485"/>
    <lineage>
        <taxon>Bacteria</taxon>
        <taxon>Pseudomonadati</taxon>
        <taxon>Bacteroidota</taxon>
        <taxon>Flavobacteriia</taxon>
        <taxon>Flavobacteriales</taxon>
        <taxon>Flavobacteriaceae</taxon>
        <taxon>Aquimarina</taxon>
    </lineage>
</organism>
<dbReference type="Gene3D" id="3.20.20.80">
    <property type="entry name" value="Glycosidases"/>
    <property type="match status" value="1"/>
</dbReference>
<sequence>MLLANSLKLQFSFWRTKLSAFALFFMTIVSAQTSLELKSSIDRVQPMTGIVFWAENSGDLSTLGNKVQLEYSYLVYSDVVQNRGQYNWGVVDDLLSTAASRGRQVILRFRYTYPGVTSRSVPQYILNSSGYNNRTASVEGSNTFIPDWSSQELQDFTLEFFTNFAARYDNDPRLAFVQVGFGSYSEYHLYDGPFAFGDTFPTKAYQTTFLNHINSVFNNTQWTISIDAADSSTSPLAASASLRNLNFGLFDDSFLHSQHSQNNNEYNRASWLTFGATRANTKVAGGEFSYYSDYDQEHVLDLPNGPHGTSFEEMAALYDITYMIGNDQLSVGQSASRIEDAGMNIGYHFEVTSYTSNGNSTSVTIKNNGLAPIYYDAYPTVGGTRSGTSLKGLISGQSRNFTINDLPDGAGLSIESDRLVSGQEIQYDADLDGGTVVGGGDPIVTIQKRNATGYAIDGGNGGANRQDVYLWSYDPTNPNQQWVEIDRGNGYYSYQKQGTNYCIDGNRGGANKQNVYLWTCGENNYNQHWEKVSAGGGSYKLIKRNASGFTLDGGSGGKDGQTVQLWNSSVTHQNLNWIITPITEAKTAGELNSSKNADISVYPVPVTNELNINLDVYEDFLQLKIIDVTGKTIMEEASITSNKITLDTSTLSSGLYILKAFKADGNQQNMQFVK</sequence>
<protein>
    <recommendedName>
        <fullName evidence="6">Ricin B lectin domain-containing protein</fullName>
    </recommendedName>
</protein>
<accession>A0ABP6UPL0</accession>
<evidence type="ECO:0000313" key="4">
    <source>
        <dbReference type="EMBL" id="GAA3516904.1"/>
    </source>
</evidence>
<feature type="domain" description="Secretion system C-terminal sorting" evidence="3">
    <location>
        <begin position="601"/>
        <end position="666"/>
    </location>
</feature>
<dbReference type="RefSeq" id="WP_344929435.1">
    <property type="nucleotide sequence ID" value="NZ_BAABCW010000017.1"/>
</dbReference>
<evidence type="ECO:0000259" key="3">
    <source>
        <dbReference type="Pfam" id="PF18962"/>
    </source>
</evidence>
<dbReference type="NCBIfam" id="TIGR04183">
    <property type="entry name" value="Por_Secre_tail"/>
    <property type="match status" value="1"/>
</dbReference>
<dbReference type="PROSITE" id="PS50231">
    <property type="entry name" value="RICIN_B_LECTIN"/>
    <property type="match status" value="1"/>
</dbReference>
<evidence type="ECO:0000259" key="2">
    <source>
        <dbReference type="Pfam" id="PF00652"/>
    </source>
</evidence>
<dbReference type="SUPFAM" id="SSF50370">
    <property type="entry name" value="Ricin B-like lectins"/>
    <property type="match status" value="1"/>
</dbReference>
<dbReference type="EMBL" id="BAABCW010000017">
    <property type="protein sequence ID" value="GAA3516904.1"/>
    <property type="molecule type" value="Genomic_DNA"/>
</dbReference>
<dbReference type="Gene3D" id="2.80.10.50">
    <property type="match status" value="1"/>
</dbReference>
<dbReference type="InterPro" id="IPR000772">
    <property type="entry name" value="Ricin_B_lectin"/>
</dbReference>
<dbReference type="CDD" id="cd00161">
    <property type="entry name" value="beta-trefoil_Ricin-like"/>
    <property type="match status" value="1"/>
</dbReference>
<dbReference type="InterPro" id="IPR035992">
    <property type="entry name" value="Ricin_B-like_lectins"/>
</dbReference>